<proteinExistence type="predicted"/>
<gene>
    <name evidence="2" type="ORF">SAMN04488029_0606</name>
</gene>
<evidence type="ECO:0000313" key="2">
    <source>
        <dbReference type="EMBL" id="SMD32263.1"/>
    </source>
</evidence>
<dbReference type="InterPro" id="IPR003769">
    <property type="entry name" value="ClpS_core"/>
</dbReference>
<keyword evidence="2" id="KW-0378">Hydrolase</keyword>
<dbReference type="AlphaFoldDB" id="A0A1W2G6M1"/>
<protein>
    <submittedName>
        <fullName evidence="2">ATP-dependent Clp protease adaptor protein ClpS</fullName>
    </submittedName>
</protein>
<dbReference type="RefSeq" id="WP_084370934.1">
    <property type="nucleotide sequence ID" value="NZ_FWYF01000001.1"/>
</dbReference>
<dbReference type="SUPFAM" id="SSF54736">
    <property type="entry name" value="ClpS-like"/>
    <property type="match status" value="1"/>
</dbReference>
<evidence type="ECO:0000313" key="3">
    <source>
        <dbReference type="Proteomes" id="UP000192472"/>
    </source>
</evidence>
<keyword evidence="3" id="KW-1185">Reference proteome</keyword>
<reference evidence="2 3" key="1">
    <citation type="submission" date="2017-04" db="EMBL/GenBank/DDBJ databases">
        <authorList>
            <person name="Afonso C.L."/>
            <person name="Miller P.J."/>
            <person name="Scott M.A."/>
            <person name="Spackman E."/>
            <person name="Goraichik I."/>
            <person name="Dimitrov K.M."/>
            <person name="Suarez D.L."/>
            <person name="Swayne D.E."/>
        </authorList>
    </citation>
    <scope>NUCLEOTIDE SEQUENCE [LARGE SCALE GENOMIC DNA]</scope>
    <source>
        <strain evidence="2 3">DSM 26133</strain>
    </source>
</reference>
<name>A0A1W2G6M1_REIFA</name>
<dbReference type="EMBL" id="FWYF01000001">
    <property type="protein sequence ID" value="SMD32263.1"/>
    <property type="molecule type" value="Genomic_DNA"/>
</dbReference>
<dbReference type="GO" id="GO:0006508">
    <property type="term" value="P:proteolysis"/>
    <property type="evidence" value="ECO:0007669"/>
    <property type="project" value="UniProtKB-KW"/>
</dbReference>
<keyword evidence="2" id="KW-0645">Protease</keyword>
<accession>A0A1W2G6M1</accession>
<feature type="domain" description="Adaptor protein ClpS core" evidence="1">
    <location>
        <begin position="24"/>
        <end position="84"/>
    </location>
</feature>
<organism evidence="2 3">
    <name type="scientific">Reichenbachiella faecimaris</name>
    <dbReference type="NCBI Taxonomy" id="692418"/>
    <lineage>
        <taxon>Bacteria</taxon>
        <taxon>Pseudomonadati</taxon>
        <taxon>Bacteroidota</taxon>
        <taxon>Cytophagia</taxon>
        <taxon>Cytophagales</taxon>
        <taxon>Reichenbachiellaceae</taxon>
        <taxon>Reichenbachiella</taxon>
    </lineage>
</organism>
<dbReference type="OrthoDB" id="598046at2"/>
<evidence type="ECO:0000259" key="1">
    <source>
        <dbReference type="Pfam" id="PF02617"/>
    </source>
</evidence>
<dbReference type="Gene3D" id="3.30.1390.10">
    <property type="match status" value="1"/>
</dbReference>
<dbReference type="STRING" id="692418.SAMN04488029_0606"/>
<dbReference type="GO" id="GO:0008233">
    <property type="term" value="F:peptidase activity"/>
    <property type="evidence" value="ECO:0007669"/>
    <property type="project" value="UniProtKB-KW"/>
</dbReference>
<dbReference type="GO" id="GO:0030163">
    <property type="term" value="P:protein catabolic process"/>
    <property type="evidence" value="ECO:0007669"/>
    <property type="project" value="InterPro"/>
</dbReference>
<sequence>MSWQFEEEELVDVLEDEKEDEGRTLVVFNDEVNSFDHVIDTLIKVCKHERVQAEQCTYIIHFNGKCQVKKGTYEKLKPMKEGILDAGINAVIN</sequence>
<dbReference type="Proteomes" id="UP000192472">
    <property type="component" value="Unassembled WGS sequence"/>
</dbReference>
<dbReference type="InterPro" id="IPR014719">
    <property type="entry name" value="Ribosomal_bL12_C/ClpS-like"/>
</dbReference>
<dbReference type="Pfam" id="PF02617">
    <property type="entry name" value="ClpS"/>
    <property type="match status" value="1"/>
</dbReference>